<feature type="region of interest" description="Disordered" evidence="1">
    <location>
        <begin position="63"/>
        <end position="97"/>
    </location>
</feature>
<dbReference type="STRING" id="945553.A0A0D2NGT3"/>
<dbReference type="EMBL" id="KN817632">
    <property type="protein sequence ID" value="KJA15886.1"/>
    <property type="molecule type" value="Genomic_DNA"/>
</dbReference>
<evidence type="ECO:0000313" key="2">
    <source>
        <dbReference type="EMBL" id="KJA15886.1"/>
    </source>
</evidence>
<organism evidence="2 3">
    <name type="scientific">Hypholoma sublateritium (strain FD-334 SS-4)</name>
    <dbReference type="NCBI Taxonomy" id="945553"/>
    <lineage>
        <taxon>Eukaryota</taxon>
        <taxon>Fungi</taxon>
        <taxon>Dikarya</taxon>
        <taxon>Basidiomycota</taxon>
        <taxon>Agaricomycotina</taxon>
        <taxon>Agaricomycetes</taxon>
        <taxon>Agaricomycetidae</taxon>
        <taxon>Agaricales</taxon>
        <taxon>Agaricineae</taxon>
        <taxon>Strophariaceae</taxon>
        <taxon>Hypholoma</taxon>
    </lineage>
</organism>
<gene>
    <name evidence="2" type="ORF">HYPSUDRAFT_71753</name>
</gene>
<proteinExistence type="predicted"/>
<dbReference type="OrthoDB" id="3248009at2759"/>
<accession>A0A0D2NGT3</accession>
<protein>
    <submittedName>
        <fullName evidence="2">Uncharacterized protein</fullName>
    </submittedName>
</protein>
<dbReference type="OMA" id="QAGHKFF"/>
<feature type="compositionally biased region" description="Polar residues" evidence="1">
    <location>
        <begin position="9"/>
        <end position="24"/>
    </location>
</feature>
<feature type="region of interest" description="Disordered" evidence="1">
    <location>
        <begin position="319"/>
        <end position="363"/>
    </location>
</feature>
<feature type="compositionally biased region" description="Acidic residues" evidence="1">
    <location>
        <begin position="343"/>
        <end position="363"/>
    </location>
</feature>
<dbReference type="AlphaFoldDB" id="A0A0D2NGT3"/>
<reference evidence="3" key="1">
    <citation type="submission" date="2014-04" db="EMBL/GenBank/DDBJ databases">
        <title>Evolutionary Origins and Diversification of the Mycorrhizal Mutualists.</title>
        <authorList>
            <consortium name="DOE Joint Genome Institute"/>
            <consortium name="Mycorrhizal Genomics Consortium"/>
            <person name="Kohler A."/>
            <person name="Kuo A."/>
            <person name="Nagy L.G."/>
            <person name="Floudas D."/>
            <person name="Copeland A."/>
            <person name="Barry K.W."/>
            <person name="Cichocki N."/>
            <person name="Veneault-Fourrey C."/>
            <person name="LaButti K."/>
            <person name="Lindquist E.A."/>
            <person name="Lipzen A."/>
            <person name="Lundell T."/>
            <person name="Morin E."/>
            <person name="Murat C."/>
            <person name="Riley R."/>
            <person name="Ohm R."/>
            <person name="Sun H."/>
            <person name="Tunlid A."/>
            <person name="Henrissat B."/>
            <person name="Grigoriev I.V."/>
            <person name="Hibbett D.S."/>
            <person name="Martin F."/>
        </authorList>
    </citation>
    <scope>NUCLEOTIDE SEQUENCE [LARGE SCALE GENOMIC DNA]</scope>
    <source>
        <strain evidence="3">FD-334 SS-4</strain>
    </source>
</reference>
<evidence type="ECO:0000313" key="3">
    <source>
        <dbReference type="Proteomes" id="UP000054270"/>
    </source>
</evidence>
<feature type="region of interest" description="Disordered" evidence="1">
    <location>
        <begin position="1"/>
        <end position="24"/>
    </location>
</feature>
<sequence>MAPPVQSDVDATSPESSDTENNVMLNINTSRADLLKIARQYQAEKNTARAELKILNRKLADITNDDDDSSHRPKRRKTRQISPPAGSDEEDTTDTSNRANEHFVYQAGHKFFLIYAPWLRSGDDLFDIDVNMRYNSAERFENDKNKSQGQLQEIINLLQAKFQSQALRQKWLRRQFINGLNAQRHNTASRIRHNCASILGVSETDLLKADVRKTKFREEIGWVSESGVYSSVDVPILHKTWGGEYALSSVFLNPKLMGVRWALSADETLQEVGSSTGIRYFSDYEEYLTIIETGLRQKKKSIINVIKQWDEKIFPETESSLVKGKKSNENGGLKKAMDLLAADSEEEDEEEAEDEEEEDEEEN</sequence>
<keyword evidence="3" id="KW-1185">Reference proteome</keyword>
<dbReference type="Proteomes" id="UP000054270">
    <property type="component" value="Unassembled WGS sequence"/>
</dbReference>
<name>A0A0D2NGT3_HYPSF</name>
<evidence type="ECO:0000256" key="1">
    <source>
        <dbReference type="SAM" id="MobiDB-lite"/>
    </source>
</evidence>